<evidence type="ECO:0000256" key="3">
    <source>
        <dbReference type="ARBA" id="ARBA00022553"/>
    </source>
</evidence>
<dbReference type="SMART" id="SM00387">
    <property type="entry name" value="HATPase_c"/>
    <property type="match status" value="1"/>
</dbReference>
<dbReference type="InterPro" id="IPR036890">
    <property type="entry name" value="HATPase_C_sf"/>
</dbReference>
<evidence type="ECO:0000313" key="8">
    <source>
        <dbReference type="Proteomes" id="UP001501294"/>
    </source>
</evidence>
<keyword evidence="5" id="KW-0472">Membrane</keyword>
<keyword evidence="5" id="KW-0812">Transmembrane</keyword>
<dbReference type="Proteomes" id="UP001501294">
    <property type="component" value="Unassembled WGS sequence"/>
</dbReference>
<feature type="repeat" description="TPR" evidence="4">
    <location>
        <begin position="209"/>
        <end position="242"/>
    </location>
</feature>
<dbReference type="Gene3D" id="3.30.565.10">
    <property type="entry name" value="Histidine kinase-like ATPase, C-terminal domain"/>
    <property type="match status" value="1"/>
</dbReference>
<dbReference type="SMART" id="SM00388">
    <property type="entry name" value="HisKA"/>
    <property type="match status" value="1"/>
</dbReference>
<dbReference type="CDD" id="cd00082">
    <property type="entry name" value="HisKA"/>
    <property type="match status" value="1"/>
</dbReference>
<dbReference type="InterPro" id="IPR003594">
    <property type="entry name" value="HATPase_dom"/>
</dbReference>
<dbReference type="InterPro" id="IPR004358">
    <property type="entry name" value="Sig_transdc_His_kin-like_C"/>
</dbReference>
<dbReference type="Pfam" id="PF00512">
    <property type="entry name" value="HisKA"/>
    <property type="match status" value="1"/>
</dbReference>
<accession>A0ABP8I514</accession>
<dbReference type="PROSITE" id="PS50293">
    <property type="entry name" value="TPR_REGION"/>
    <property type="match status" value="1"/>
</dbReference>
<dbReference type="InterPro" id="IPR011990">
    <property type="entry name" value="TPR-like_helical_dom_sf"/>
</dbReference>
<keyword evidence="8" id="KW-1185">Reference proteome</keyword>
<dbReference type="PANTHER" id="PTHR10098">
    <property type="entry name" value="RAPSYN-RELATED"/>
    <property type="match status" value="1"/>
</dbReference>
<dbReference type="Pfam" id="PF02518">
    <property type="entry name" value="HATPase_c"/>
    <property type="match status" value="1"/>
</dbReference>
<dbReference type="SMART" id="SM00028">
    <property type="entry name" value="TPR"/>
    <property type="match status" value="9"/>
</dbReference>
<dbReference type="PRINTS" id="PR00344">
    <property type="entry name" value="BCTRLSENSOR"/>
</dbReference>
<protein>
    <recommendedName>
        <fullName evidence="2">histidine kinase</fullName>
        <ecNumber evidence="2">2.7.13.3</ecNumber>
    </recommendedName>
</protein>
<dbReference type="EC" id="2.7.13.3" evidence="2"/>
<sequence>MEQAKPQDKVEVLLQLAVNNRSQTPHDTLRYGEQALELLEKYPHRDNEILILSNMGWSYMIVGDYDKGVVLAERAVELAEGGGDDKALIVPLNIAGLLYWRQGRYEEALQFYYRALDVIKGSDDLKGQAATLNNIGLIHIEQGSSPKAFDYFNQAKELFEKAGKRHAMTTAMNNIAGIHSAQSNYSQALEVQLEVLRVREELGDEPGIAEMLLNIGITYDLIGDYEKAHDYFSRAIRYFEPLGDSRAIAQTLNATGLAYFHQKEHEKAAWHYEKALSYAKSTSDRLVEAGVLLSLAQLHLALEEVAPAQSYLDQALELTEELGLRQSEAQARYHQAEIYLLQGLYEEALREVLQSIQISEETKNKAEESKSYELLSRIYQAREQYQLALQAFRKHKAINDQVFSEETRDKLLQAQSLFEAEKRNKQIEILERDKALQKTKIEQQRFERNVWIASLLFTLIVILLLYSRFSQRKVNKALSNHLGIQRSLMQAIAHEFRAPLAKVQLAADMLEESDDVNDKKLFSTIHKGTSQLDSLLKEIIELLKMESLKELEPVEPTLLDDLIHDQVLAYQPLYPEKSIKLLSSGGEQQFELPQKHFTWILSNLLSNAAHYSLSQVEIHYSSSHSVLKVSVDDDGIGIPKNDRDKVFEPFVRLDPSRTRSTGGTGLGLAIVQRLAHLYNAKVSISDSPLGGSRFTLQWPLK</sequence>
<dbReference type="Gene3D" id="1.10.287.130">
    <property type="match status" value="1"/>
</dbReference>
<feature type="domain" description="Histidine kinase" evidence="6">
    <location>
        <begin position="491"/>
        <end position="701"/>
    </location>
</feature>
<keyword evidence="4" id="KW-0802">TPR repeat</keyword>
<dbReference type="Gene3D" id="1.25.40.10">
    <property type="entry name" value="Tetratricopeptide repeat domain"/>
    <property type="match status" value="2"/>
</dbReference>
<comment type="catalytic activity">
    <reaction evidence="1">
        <text>ATP + protein L-histidine = ADP + protein N-phospho-L-histidine.</text>
        <dbReference type="EC" id="2.7.13.3"/>
    </reaction>
</comment>
<evidence type="ECO:0000256" key="4">
    <source>
        <dbReference type="PROSITE-ProRule" id="PRU00339"/>
    </source>
</evidence>
<dbReference type="EMBL" id="BAABFU010000003">
    <property type="protein sequence ID" value="GAA4351599.1"/>
    <property type="molecule type" value="Genomic_DNA"/>
</dbReference>
<evidence type="ECO:0000256" key="2">
    <source>
        <dbReference type="ARBA" id="ARBA00012438"/>
    </source>
</evidence>
<dbReference type="PROSITE" id="PS50005">
    <property type="entry name" value="TPR"/>
    <property type="match status" value="4"/>
</dbReference>
<keyword evidence="3" id="KW-0597">Phosphoprotein</keyword>
<evidence type="ECO:0000256" key="1">
    <source>
        <dbReference type="ARBA" id="ARBA00000085"/>
    </source>
</evidence>
<dbReference type="SUPFAM" id="SSF47384">
    <property type="entry name" value="Homodimeric domain of signal transducing histidine kinase"/>
    <property type="match status" value="1"/>
</dbReference>
<dbReference type="SUPFAM" id="SSF48452">
    <property type="entry name" value="TPR-like"/>
    <property type="match status" value="2"/>
</dbReference>
<name>A0ABP8I514_9GAMM</name>
<dbReference type="InterPro" id="IPR036097">
    <property type="entry name" value="HisK_dim/P_sf"/>
</dbReference>
<reference evidence="8" key="1">
    <citation type="journal article" date="2019" name="Int. J. Syst. Evol. Microbiol.">
        <title>The Global Catalogue of Microorganisms (GCM) 10K type strain sequencing project: providing services to taxonomists for standard genome sequencing and annotation.</title>
        <authorList>
            <consortium name="The Broad Institute Genomics Platform"/>
            <consortium name="The Broad Institute Genome Sequencing Center for Infectious Disease"/>
            <person name="Wu L."/>
            <person name="Ma J."/>
        </authorList>
    </citation>
    <scope>NUCLEOTIDE SEQUENCE [LARGE SCALE GENOMIC DNA]</scope>
    <source>
        <strain evidence="8">JCM 17727</strain>
    </source>
</reference>
<proteinExistence type="predicted"/>
<dbReference type="InterPro" id="IPR003661">
    <property type="entry name" value="HisK_dim/P_dom"/>
</dbReference>
<feature type="repeat" description="TPR" evidence="4">
    <location>
        <begin position="89"/>
        <end position="122"/>
    </location>
</feature>
<dbReference type="InterPro" id="IPR005467">
    <property type="entry name" value="His_kinase_dom"/>
</dbReference>
<keyword evidence="5" id="KW-1133">Transmembrane helix</keyword>
<comment type="caution">
    <text evidence="7">The sequence shown here is derived from an EMBL/GenBank/DDBJ whole genome shotgun (WGS) entry which is preliminary data.</text>
</comment>
<dbReference type="InterPro" id="IPR019734">
    <property type="entry name" value="TPR_rpt"/>
</dbReference>
<feature type="transmembrane region" description="Helical" evidence="5">
    <location>
        <begin position="450"/>
        <end position="469"/>
    </location>
</feature>
<dbReference type="PROSITE" id="PS50109">
    <property type="entry name" value="HIS_KIN"/>
    <property type="match status" value="1"/>
</dbReference>
<dbReference type="Pfam" id="PF13424">
    <property type="entry name" value="TPR_12"/>
    <property type="match status" value="3"/>
</dbReference>
<gene>
    <name evidence="7" type="ORF">GCM10023150_18440</name>
</gene>
<evidence type="ECO:0000256" key="5">
    <source>
        <dbReference type="SAM" id="Phobius"/>
    </source>
</evidence>
<feature type="repeat" description="TPR" evidence="4">
    <location>
        <begin position="249"/>
        <end position="282"/>
    </location>
</feature>
<feature type="repeat" description="TPR" evidence="4">
    <location>
        <begin position="129"/>
        <end position="162"/>
    </location>
</feature>
<evidence type="ECO:0000313" key="7">
    <source>
        <dbReference type="EMBL" id="GAA4351599.1"/>
    </source>
</evidence>
<dbReference type="SUPFAM" id="SSF55874">
    <property type="entry name" value="ATPase domain of HSP90 chaperone/DNA topoisomerase II/histidine kinase"/>
    <property type="match status" value="1"/>
</dbReference>
<organism evidence="7 8">
    <name type="scientific">Kangiella taiwanensis</name>
    <dbReference type="NCBI Taxonomy" id="1079179"/>
    <lineage>
        <taxon>Bacteria</taxon>
        <taxon>Pseudomonadati</taxon>
        <taxon>Pseudomonadota</taxon>
        <taxon>Gammaproteobacteria</taxon>
        <taxon>Kangiellales</taxon>
        <taxon>Kangiellaceae</taxon>
        <taxon>Kangiella</taxon>
    </lineage>
</organism>
<evidence type="ECO:0000259" key="6">
    <source>
        <dbReference type="PROSITE" id="PS50109"/>
    </source>
</evidence>